<dbReference type="SMART" id="SM00248">
    <property type="entry name" value="ANK"/>
    <property type="match status" value="4"/>
</dbReference>
<organism evidence="2 3">
    <name type="scientific">Lates calcarifer</name>
    <name type="common">Barramundi</name>
    <name type="synonym">Holocentrus calcarifer</name>
    <dbReference type="NCBI Taxonomy" id="8187"/>
    <lineage>
        <taxon>Eukaryota</taxon>
        <taxon>Metazoa</taxon>
        <taxon>Chordata</taxon>
        <taxon>Craniata</taxon>
        <taxon>Vertebrata</taxon>
        <taxon>Euteleostomi</taxon>
        <taxon>Actinopterygii</taxon>
        <taxon>Neopterygii</taxon>
        <taxon>Teleostei</taxon>
        <taxon>Neoteleostei</taxon>
        <taxon>Acanthomorphata</taxon>
        <taxon>Carangaria</taxon>
        <taxon>Carangaria incertae sedis</taxon>
        <taxon>Centropomidae</taxon>
        <taxon>Lates</taxon>
    </lineage>
</organism>
<reference evidence="2" key="2">
    <citation type="submission" date="2025-08" db="UniProtKB">
        <authorList>
            <consortium name="Ensembl"/>
        </authorList>
    </citation>
    <scope>IDENTIFICATION</scope>
</reference>
<dbReference type="Pfam" id="PF12796">
    <property type="entry name" value="Ank_2"/>
    <property type="match status" value="1"/>
</dbReference>
<evidence type="ECO:0000313" key="2">
    <source>
        <dbReference type="Ensembl" id="ENSLCAP00010002670.1"/>
    </source>
</evidence>
<sequence length="586" mass="66205">QCLLATRVGSISELSDLVSRAMHHLQPMYMKNHNNGTPIHQKSSVIQWAPEAIYTLCYFMHCPQVEWENPNVEPSKVTLQTERPFMVLPPLMEWVRVAVVHTEHRRSFSVDSDDVRQAARLLLPGVDCEPRQLRTDDCFCASRKLDAASTEAKFLQDLGFRMLSCGRTDLVKQAVNLLGPDGINSMSEQGMTPLMYACVRGDEAMVQMLLDAGADINSEVPNSVHKHPSVFPETRQATPLTFAVLHGHVPVVQLLLDAKANVEGSLQDGMENYTETPLQLAAAAGNFELVSLLLERGADPMVGTMYRNGISTAPQGDMNSYSLAAAHGHRNVFRKLLSHTETGKGDVLSLEEILAEGSELEGRSPSQIDMIRTGKAKLKALKEAMYHSAEHGHVDITIDIRSLGVPWTLHTWLESLRTCFHQHRRPLIQGLLKEFSCIEEEEYTEELITHGLPLMFQILRASKVPQKHQVFLAIRKPFYAHKVLLFTASNRYLCASFFKIDQYSTICRCSKIFLFIVTYEHNCYRTFLPAEMKLFFLPLGQDVHFTPVSCYIDTQSCHEVTEEMTHHSNVLSTLCPQRKHQISYYH</sequence>
<dbReference type="AlphaFoldDB" id="A0A4W6BP78"/>
<dbReference type="FunFam" id="1.25.40.20:FF:000045">
    <property type="entry name" value="Ankyrin repeat and BTB/POZ domain-containing protein 2"/>
    <property type="match status" value="1"/>
</dbReference>
<accession>A0A4W6BP78</accession>
<dbReference type="Gene3D" id="1.25.40.20">
    <property type="entry name" value="Ankyrin repeat-containing domain"/>
    <property type="match status" value="1"/>
</dbReference>
<evidence type="ECO:0000313" key="3">
    <source>
        <dbReference type="Proteomes" id="UP000314980"/>
    </source>
</evidence>
<dbReference type="STRING" id="8187.ENSLCAP00010002670"/>
<feature type="repeat" description="ANK" evidence="1">
    <location>
        <begin position="235"/>
        <end position="267"/>
    </location>
</feature>
<dbReference type="InParanoid" id="A0A4W6BP78"/>
<reference evidence="3" key="1">
    <citation type="submission" date="2015-09" db="EMBL/GenBank/DDBJ databases">
        <authorList>
            <person name="Sai Rama Sridatta P."/>
        </authorList>
    </citation>
    <scope>NUCLEOTIDE SEQUENCE [LARGE SCALE GENOMIC DNA]</scope>
</reference>
<dbReference type="PROSITE" id="PS50297">
    <property type="entry name" value="ANK_REP_REGION"/>
    <property type="match status" value="3"/>
</dbReference>
<feature type="repeat" description="ANK" evidence="1">
    <location>
        <begin position="189"/>
        <end position="221"/>
    </location>
</feature>
<dbReference type="SUPFAM" id="SSF48403">
    <property type="entry name" value="Ankyrin repeat"/>
    <property type="match status" value="1"/>
</dbReference>
<dbReference type="Proteomes" id="UP000314980">
    <property type="component" value="Unassembled WGS sequence"/>
</dbReference>
<dbReference type="InterPro" id="IPR036770">
    <property type="entry name" value="Ankyrin_rpt-contain_sf"/>
</dbReference>
<proteinExistence type="predicted"/>
<dbReference type="Ensembl" id="ENSLCAT00010002762.1">
    <property type="protein sequence ID" value="ENSLCAP00010002670.1"/>
    <property type="gene ID" value="ENSLCAG00010001448.1"/>
</dbReference>
<dbReference type="PROSITE" id="PS50088">
    <property type="entry name" value="ANK_REPEAT"/>
    <property type="match status" value="3"/>
</dbReference>
<protein>
    <submittedName>
        <fullName evidence="2">Uncharacterized protein</fullName>
    </submittedName>
</protein>
<keyword evidence="3" id="KW-1185">Reference proteome</keyword>
<dbReference type="InterPro" id="IPR052089">
    <property type="entry name" value="Ankyrin-BTB/POZ_domain"/>
</dbReference>
<dbReference type="InterPro" id="IPR002110">
    <property type="entry name" value="Ankyrin_rpt"/>
</dbReference>
<name>A0A4W6BP78_LATCA</name>
<reference evidence="2" key="3">
    <citation type="submission" date="2025-09" db="UniProtKB">
        <authorList>
            <consortium name="Ensembl"/>
        </authorList>
    </citation>
    <scope>IDENTIFICATION</scope>
</reference>
<keyword evidence="1" id="KW-0040">ANK repeat</keyword>
<dbReference type="PANTHER" id="PTHR46071:SF1">
    <property type="entry name" value="ANKYRIN REPEAT AND BTB_POZ DOMAIN-CONTAINING PROTEIN 3"/>
    <property type="match status" value="1"/>
</dbReference>
<dbReference type="Pfam" id="PF00023">
    <property type="entry name" value="Ank"/>
    <property type="match status" value="1"/>
</dbReference>
<feature type="repeat" description="ANK" evidence="1">
    <location>
        <begin position="273"/>
        <end position="299"/>
    </location>
</feature>
<dbReference type="PANTHER" id="PTHR46071">
    <property type="entry name" value="ANKYRIN REPEAT AND BTB/POZ DOMAIN-CONTAINING"/>
    <property type="match status" value="1"/>
</dbReference>
<dbReference type="GeneTree" id="ENSGT00940000156419"/>
<evidence type="ECO:0000256" key="1">
    <source>
        <dbReference type="PROSITE-ProRule" id="PRU00023"/>
    </source>
</evidence>